<keyword evidence="1" id="KW-0238">DNA-binding</keyword>
<dbReference type="InterPro" id="IPR036390">
    <property type="entry name" value="WH_DNA-bd_sf"/>
</dbReference>
<evidence type="ECO:0000313" key="1">
    <source>
        <dbReference type="EMBL" id="RDI49055.1"/>
    </source>
</evidence>
<dbReference type="RefSeq" id="WP_068013694.1">
    <property type="nucleotide sequence ID" value="NZ_QQAZ01000007.1"/>
</dbReference>
<reference evidence="1 2" key="1">
    <citation type="submission" date="2018-07" db="EMBL/GenBank/DDBJ databases">
        <title>Genomic Encyclopedia of Type Strains, Phase IV (KMG-IV): sequencing the most valuable type-strain genomes for metagenomic binning, comparative biology and taxonomic classification.</title>
        <authorList>
            <person name="Goeker M."/>
        </authorList>
    </citation>
    <scope>NUCLEOTIDE SEQUENCE [LARGE SCALE GENOMIC DNA]</scope>
    <source>
        <strain evidence="1 2">DSM 44952</strain>
    </source>
</reference>
<comment type="caution">
    <text evidence="1">The sequence shown here is derived from an EMBL/GenBank/DDBJ whole genome shotgun (WGS) entry which is preliminary data.</text>
</comment>
<dbReference type="STRING" id="1210089.GCA_001613165_00670"/>
<sequence>MHIHSDLTALSDLVSQRYAVEVLDALAQRPRTSAELATFAPQSSVLDRTLRELAARGIIRTDGTWDDTRTLPGTITLTAAGFALIGALSRFDVWAALYAHAGPARYRRGSIRRRDSGH</sequence>
<dbReference type="Gene3D" id="1.10.10.10">
    <property type="entry name" value="Winged helix-like DNA-binding domain superfamily/Winged helix DNA-binding domain"/>
    <property type="match status" value="1"/>
</dbReference>
<dbReference type="SUPFAM" id="SSF46785">
    <property type="entry name" value="Winged helix' DNA-binding domain"/>
    <property type="match status" value="1"/>
</dbReference>
<dbReference type="AlphaFoldDB" id="A0A370GZG9"/>
<evidence type="ECO:0000313" key="2">
    <source>
        <dbReference type="Proteomes" id="UP000255355"/>
    </source>
</evidence>
<dbReference type="Proteomes" id="UP000255355">
    <property type="component" value="Unassembled WGS sequence"/>
</dbReference>
<protein>
    <submittedName>
        <fullName evidence="1">DNA-binding HxlR family transcriptional regulator</fullName>
    </submittedName>
</protein>
<name>A0A370GZG9_9NOCA</name>
<dbReference type="EMBL" id="QQAZ01000007">
    <property type="protein sequence ID" value="RDI49055.1"/>
    <property type="molecule type" value="Genomic_DNA"/>
</dbReference>
<organism evidence="1 2">
    <name type="scientific">Nocardia mexicana</name>
    <dbReference type="NCBI Taxonomy" id="279262"/>
    <lineage>
        <taxon>Bacteria</taxon>
        <taxon>Bacillati</taxon>
        <taxon>Actinomycetota</taxon>
        <taxon>Actinomycetes</taxon>
        <taxon>Mycobacteriales</taxon>
        <taxon>Nocardiaceae</taxon>
        <taxon>Nocardia</taxon>
    </lineage>
</organism>
<keyword evidence="2" id="KW-1185">Reference proteome</keyword>
<proteinExistence type="predicted"/>
<accession>A0A370GZG9</accession>
<dbReference type="InterPro" id="IPR036388">
    <property type="entry name" value="WH-like_DNA-bd_sf"/>
</dbReference>
<dbReference type="GO" id="GO:0003677">
    <property type="term" value="F:DNA binding"/>
    <property type="evidence" value="ECO:0007669"/>
    <property type="project" value="UniProtKB-KW"/>
</dbReference>
<gene>
    <name evidence="1" type="ORF">DFR68_107180</name>
</gene>
<dbReference type="OrthoDB" id="4556418at2"/>